<dbReference type="InterPro" id="IPR014001">
    <property type="entry name" value="Helicase_ATP-bd"/>
</dbReference>
<dbReference type="AlphaFoldDB" id="A0A0P9EVW8"/>
<dbReference type="EC" id="3.1.21.3" evidence="11"/>
<dbReference type="Pfam" id="PF11867">
    <property type="entry name" value="T1RH-like_C"/>
    <property type="match status" value="1"/>
</dbReference>
<keyword evidence="8 11" id="KW-0378">Hydrolase</keyword>
<dbReference type="InterPro" id="IPR021810">
    <property type="entry name" value="T1RH-like_C"/>
</dbReference>
<sequence>MTTTQDWNEKELVENRIIEQLKRLGYTYIHGSYLEGERQTLRDVVLEQRLSDAIKRINPWIDENNLRKVVRDITHIEAASLMEANEAIHDDIVHYISVEQDLGKGKKNQTVRLIDFDNMDNNEFLVINQFRVSGVTENIIPDVVLFVNGLPLVVIECKSPFITNPIAQAVKQMGRYQSDADRLFYYNEILVCTCGQQAKYATVGAKLRHYGEWKDPYPFTVSELGTGEVNPQDVLVAGMLTKRNLLELIRNFIVYEPEGGRIIKKLARYQQFRAVNKAIDRVINAESRDDRGGVVWHTQGSGKSLTMLYLAVKLRRESKLGNPTIVVVTDRKDLDSQIAATFKRCGFPNPVQANSVADLRNLLRLGSGQTIMTTVQKFQEAEAEEDKVLSTGANIFVMVDESHRTQYKGLATNMRTALPNACYLGFTGTPIDKKDKSTTRTFGTYIDTYTIQQAVDDGATVPILYESRMPDLQIEGRSLDALFDRMFANYDKDDRERIKQKYATTEAITAAPKRIEAICLDLIDHYELHIAPNGFKAQIVAVNRETAILYKQTLDKLNAPESVVIISGNNNDSDEMKQFHLAEHLQKQYIERFKNPDDKLKFIIVCDMLLTGFDAPIEQVMYLDKSLREHNLLQAIARVNRNYDGKTYGLIVDYYGVSAFLKQALDVFHEKDVRGVMMPVESELPRLQSRHRAAMRFFDHVNSDNLEACIRVLEPEDVRTEFDLAFKRFAQSMDLVMPSPLANPYRDDLKFLGKIRLAARQRYRDEEMDISDCGAKVKQLIEEHVRANAIEVLHDPIDILSSRFNEYVDGMLSDEAKASEMEHAIRHEIRVKLDENPVHYMSLKEKLEKLIADWKEHRLETVQLVLHLQELIREDIQGYNTTQSTSGMVREQRPFYDLLRTELPSGSHDDEQLTDLTQIVVEDVSTLQKVRDWTTKEDVQREMRSRIKRQLRAAKCPSDKLEAVTQQIMNLAKVHFKA</sequence>
<comment type="similarity">
    <text evidence="2 11">Belongs to the HsdR family.</text>
</comment>
<evidence type="ECO:0000256" key="10">
    <source>
        <dbReference type="ARBA" id="ARBA00023125"/>
    </source>
</evidence>
<dbReference type="PROSITE" id="PS51192">
    <property type="entry name" value="HELICASE_ATP_BIND_1"/>
    <property type="match status" value="1"/>
</dbReference>
<name>A0A0P9EVW8_9BACL</name>
<keyword evidence="13" id="KW-0347">Helicase</keyword>
<evidence type="ECO:0000256" key="8">
    <source>
        <dbReference type="ARBA" id="ARBA00022801"/>
    </source>
</evidence>
<feature type="domain" description="Helicase ATP-binding" evidence="12">
    <location>
        <begin position="284"/>
        <end position="448"/>
    </location>
</feature>
<dbReference type="GO" id="GO:0005524">
    <property type="term" value="F:ATP binding"/>
    <property type="evidence" value="ECO:0007669"/>
    <property type="project" value="UniProtKB-KW"/>
</dbReference>
<evidence type="ECO:0000256" key="1">
    <source>
        <dbReference type="ARBA" id="ARBA00000851"/>
    </source>
</evidence>
<gene>
    <name evidence="13" type="ORF">AN477_13915</name>
</gene>
<dbReference type="CDD" id="cd22332">
    <property type="entry name" value="HsdR_N"/>
    <property type="match status" value="1"/>
</dbReference>
<comment type="subunit">
    <text evidence="3 11">The type I restriction/modification system is composed of three polypeptides R, M and S.</text>
</comment>
<comment type="caution">
    <text evidence="13">The sequence shown here is derived from an EMBL/GenBank/DDBJ whole genome shotgun (WGS) entry which is preliminary data.</text>
</comment>
<dbReference type="SMART" id="SM00487">
    <property type="entry name" value="DEXDc"/>
    <property type="match status" value="1"/>
</dbReference>
<dbReference type="Pfam" id="PF18766">
    <property type="entry name" value="SWI2_SNF2"/>
    <property type="match status" value="1"/>
</dbReference>
<dbReference type="GO" id="GO:0009307">
    <property type="term" value="P:DNA restriction-modification system"/>
    <property type="evidence" value="ECO:0007669"/>
    <property type="project" value="UniProtKB-KW"/>
</dbReference>
<keyword evidence="7" id="KW-0255">Endonuclease</keyword>
<comment type="function">
    <text evidence="11">Subunit R is required for both nuclease and ATPase activities, but not for modification.</text>
</comment>
<dbReference type="STRING" id="471514.AN477_13915"/>
<comment type="catalytic activity">
    <reaction evidence="1 11">
        <text>Endonucleolytic cleavage of DNA to give random double-stranded fragments with terminal 5'-phosphates, ATP is simultaneously hydrolyzed.</text>
        <dbReference type="EC" id="3.1.21.3"/>
    </reaction>
</comment>
<evidence type="ECO:0000256" key="9">
    <source>
        <dbReference type="ARBA" id="ARBA00022840"/>
    </source>
</evidence>
<keyword evidence="6 11" id="KW-0680">Restriction system</keyword>
<dbReference type="CDD" id="cd18030">
    <property type="entry name" value="DEXHc_RE_I_HsdR"/>
    <property type="match status" value="1"/>
</dbReference>
<accession>A0A0P9EVW8</accession>
<dbReference type="InterPro" id="IPR051268">
    <property type="entry name" value="Type-I_R_enzyme_R_subunit"/>
</dbReference>
<dbReference type="Proteomes" id="UP000050482">
    <property type="component" value="Unassembled WGS sequence"/>
</dbReference>
<reference evidence="13 14" key="1">
    <citation type="submission" date="2015-09" db="EMBL/GenBank/DDBJ databases">
        <title>Draft genome sequence of Alicyclobacillus ferrooxydans DSM 22381.</title>
        <authorList>
            <person name="Hemp J."/>
        </authorList>
    </citation>
    <scope>NUCLEOTIDE SEQUENCE [LARGE SCALE GENOMIC DNA]</scope>
    <source>
        <strain evidence="13 14">TC-34</strain>
    </source>
</reference>
<dbReference type="RefSeq" id="WP_054969775.1">
    <property type="nucleotide sequence ID" value="NZ_LJCO01000056.1"/>
</dbReference>
<dbReference type="Pfam" id="PF22679">
    <property type="entry name" value="T1R_D3-like"/>
    <property type="match status" value="1"/>
</dbReference>
<keyword evidence="14" id="KW-1185">Reference proteome</keyword>
<dbReference type="SUPFAM" id="SSF52540">
    <property type="entry name" value="P-loop containing nucleoside triphosphate hydrolases"/>
    <property type="match status" value="2"/>
</dbReference>
<evidence type="ECO:0000256" key="2">
    <source>
        <dbReference type="ARBA" id="ARBA00008598"/>
    </source>
</evidence>
<evidence type="ECO:0000256" key="4">
    <source>
        <dbReference type="ARBA" id="ARBA00022722"/>
    </source>
</evidence>
<dbReference type="NCBIfam" id="TIGR00348">
    <property type="entry name" value="hsdR"/>
    <property type="match status" value="1"/>
</dbReference>
<evidence type="ECO:0000313" key="14">
    <source>
        <dbReference type="Proteomes" id="UP000050482"/>
    </source>
</evidence>
<dbReference type="GO" id="GO:0004386">
    <property type="term" value="F:helicase activity"/>
    <property type="evidence" value="ECO:0007669"/>
    <property type="project" value="UniProtKB-KW"/>
</dbReference>
<dbReference type="InterPro" id="IPR055180">
    <property type="entry name" value="HsdR_RecA-like_helicase_dom_2"/>
</dbReference>
<dbReference type="EMBL" id="LJCO01000056">
    <property type="protein sequence ID" value="KPV43180.1"/>
    <property type="molecule type" value="Genomic_DNA"/>
</dbReference>
<dbReference type="PANTHER" id="PTHR30195">
    <property type="entry name" value="TYPE I SITE-SPECIFIC DEOXYRIBONUCLEASE PROTEIN SUBUNIT M AND R"/>
    <property type="match status" value="1"/>
</dbReference>
<dbReference type="Pfam" id="PF04313">
    <property type="entry name" value="HSDR_N"/>
    <property type="match status" value="1"/>
</dbReference>
<keyword evidence="4" id="KW-0540">Nuclease</keyword>
<keyword evidence="10 11" id="KW-0238">DNA-binding</keyword>
<evidence type="ECO:0000313" key="13">
    <source>
        <dbReference type="EMBL" id="KPV43180.1"/>
    </source>
</evidence>
<proteinExistence type="inferred from homology"/>
<dbReference type="InterPro" id="IPR040980">
    <property type="entry name" value="SWI2_SNF2"/>
</dbReference>
<evidence type="ECO:0000256" key="6">
    <source>
        <dbReference type="ARBA" id="ARBA00022747"/>
    </source>
</evidence>
<dbReference type="InterPro" id="IPR004473">
    <property type="entry name" value="Restrct_endonuc_typeI_HsdR"/>
</dbReference>
<dbReference type="Gene3D" id="3.40.50.300">
    <property type="entry name" value="P-loop containing nucleotide triphosphate hydrolases"/>
    <property type="match status" value="2"/>
</dbReference>
<dbReference type="PATRIC" id="fig|471514.4.peg.3473"/>
<evidence type="ECO:0000256" key="5">
    <source>
        <dbReference type="ARBA" id="ARBA00022741"/>
    </source>
</evidence>
<evidence type="ECO:0000259" key="12">
    <source>
        <dbReference type="PROSITE" id="PS51192"/>
    </source>
</evidence>
<evidence type="ECO:0000256" key="7">
    <source>
        <dbReference type="ARBA" id="ARBA00022759"/>
    </source>
</evidence>
<dbReference type="OrthoDB" id="9758243at2"/>
<dbReference type="Gene3D" id="3.90.1570.50">
    <property type="match status" value="1"/>
</dbReference>
<dbReference type="InterPro" id="IPR027417">
    <property type="entry name" value="P-loop_NTPase"/>
</dbReference>
<dbReference type="GO" id="GO:0003677">
    <property type="term" value="F:DNA binding"/>
    <property type="evidence" value="ECO:0007669"/>
    <property type="project" value="UniProtKB-KW"/>
</dbReference>
<dbReference type="GO" id="GO:0009035">
    <property type="term" value="F:type I site-specific deoxyribonuclease activity"/>
    <property type="evidence" value="ECO:0007669"/>
    <property type="project" value="UniProtKB-EC"/>
</dbReference>
<dbReference type="InterPro" id="IPR007409">
    <property type="entry name" value="Restrct_endonuc_type1_HsdR_N"/>
</dbReference>
<dbReference type="PANTHER" id="PTHR30195:SF15">
    <property type="entry name" value="TYPE I RESTRICTION ENZYME HINDI ENDONUCLEASE SUBUNIT"/>
    <property type="match status" value="1"/>
</dbReference>
<evidence type="ECO:0000256" key="11">
    <source>
        <dbReference type="RuleBase" id="RU364115"/>
    </source>
</evidence>
<organism evidence="13 14">
    <name type="scientific">Alicyclobacillus ferrooxydans</name>
    <dbReference type="NCBI Taxonomy" id="471514"/>
    <lineage>
        <taxon>Bacteria</taxon>
        <taxon>Bacillati</taxon>
        <taxon>Bacillota</taxon>
        <taxon>Bacilli</taxon>
        <taxon>Bacillales</taxon>
        <taxon>Alicyclobacillaceae</taxon>
        <taxon>Alicyclobacillus</taxon>
    </lineage>
</organism>
<keyword evidence="9 11" id="KW-0067">ATP-binding</keyword>
<protein>
    <recommendedName>
        <fullName evidence="11">Type I restriction enzyme endonuclease subunit</fullName>
        <shortName evidence="11">R protein</shortName>
        <ecNumber evidence="11">3.1.21.3</ecNumber>
    </recommendedName>
    <alternativeName>
        <fullName evidence="11">Type-1 restriction enzyme R protein</fullName>
    </alternativeName>
</protein>
<evidence type="ECO:0000256" key="3">
    <source>
        <dbReference type="ARBA" id="ARBA00011296"/>
    </source>
</evidence>
<keyword evidence="5 11" id="KW-0547">Nucleotide-binding</keyword>
<dbReference type="CDD" id="cd18800">
    <property type="entry name" value="SF2_C_EcoR124I-like"/>
    <property type="match status" value="1"/>
</dbReference>